<dbReference type="Proteomes" id="UP000008386">
    <property type="component" value="Chromosome"/>
</dbReference>
<dbReference type="STRING" id="529709.PYCH_15210"/>
<gene>
    <name evidence="1" type="ordered locus">PYCH_15210</name>
</gene>
<dbReference type="HOGENOM" id="CLU_999730_0_0_2"/>
<dbReference type="AlphaFoldDB" id="F8AGI5"/>
<organism evidence="1 2">
    <name type="scientific">Pyrococcus yayanosii (strain CH1 / JCM 16557)</name>
    <dbReference type="NCBI Taxonomy" id="529709"/>
    <lineage>
        <taxon>Archaea</taxon>
        <taxon>Methanobacteriati</taxon>
        <taxon>Methanobacteriota</taxon>
        <taxon>Thermococci</taxon>
        <taxon>Thermococcales</taxon>
        <taxon>Thermococcaceae</taxon>
        <taxon>Pyrococcus</taxon>
    </lineage>
</organism>
<dbReference type="GeneID" id="10838090"/>
<reference evidence="1 2" key="1">
    <citation type="journal article" date="2011" name="J. Bacteriol.">
        <title>Complete genome sequence of the obligate piezophilic hyperthermophilic archaeon Pyrococcus yayanosii CH1.</title>
        <authorList>
            <person name="Jun X."/>
            <person name="Lupeng L."/>
            <person name="Minjuan X."/>
            <person name="Oger P."/>
            <person name="Fengping W."/>
            <person name="Jebbar M."/>
            <person name="Xiang X."/>
        </authorList>
    </citation>
    <scope>NUCLEOTIDE SEQUENCE [LARGE SCALE GENOMIC DNA]</scope>
    <source>
        <strain evidence="2">CH1 / JCM 16557</strain>
    </source>
</reference>
<name>F8AGI5_PYRYC</name>
<evidence type="ECO:0000313" key="2">
    <source>
        <dbReference type="Proteomes" id="UP000008386"/>
    </source>
</evidence>
<protein>
    <submittedName>
        <fullName evidence="1">Uncharacterized protein</fullName>
    </submittedName>
</protein>
<dbReference type="EMBL" id="CP002779">
    <property type="protein sequence ID" value="AEH25187.1"/>
    <property type="molecule type" value="Genomic_DNA"/>
</dbReference>
<dbReference type="RefSeq" id="WP_013906243.1">
    <property type="nucleotide sequence ID" value="NC_015680.1"/>
</dbReference>
<dbReference type="OrthoDB" id="100195at2157"/>
<evidence type="ECO:0000313" key="1">
    <source>
        <dbReference type="EMBL" id="AEH25187.1"/>
    </source>
</evidence>
<sequence>MKLFEKEFWDERRKHRENIMEYLNAFIENPTKENLKSLIGEIWALRFTYRNFDWYIEDRVLKYVTLEELAKDFKMLVDESLPIGERLKKKIPGFGAGAISEILFARNPNKYPVYNRKFLEGAQKLGYRVEHVKQIIRLSKGTLEDLVTINERIASDFSELWRDIEGKLGIKIPKFDFTDGLLWNVATGEVTPRELVKWRKSSSEINAEFANEISKALIMGLRMVENLIAQGEDEGKAIEKASAYVAGMLMAFGIRENGDTIVELLERLSKLAEKSAKVIKSI</sequence>
<dbReference type="KEGG" id="pya:PYCH_15210"/>
<keyword evidence="2" id="KW-1185">Reference proteome</keyword>
<accession>F8AGI5</accession>
<dbReference type="eggNOG" id="ENOG502N55P">
    <property type="taxonomic scope" value="Archaea"/>
</dbReference>
<proteinExistence type="predicted"/>